<name>A0A7S1IET3_9EUGL</name>
<dbReference type="PROSITE" id="PS50198">
    <property type="entry name" value="PPIC_PPIASE_2"/>
    <property type="match status" value="1"/>
</dbReference>
<dbReference type="SUPFAM" id="SSF49879">
    <property type="entry name" value="SMAD/FHA domain"/>
    <property type="match status" value="1"/>
</dbReference>
<evidence type="ECO:0000256" key="5">
    <source>
        <dbReference type="PROSITE-ProRule" id="PRU00278"/>
    </source>
</evidence>
<evidence type="ECO:0000259" key="8">
    <source>
        <dbReference type="PROSITE" id="PS50198"/>
    </source>
</evidence>
<dbReference type="Pfam" id="PF00498">
    <property type="entry name" value="FHA"/>
    <property type="match status" value="1"/>
</dbReference>
<dbReference type="Pfam" id="PF00639">
    <property type="entry name" value="Rotamase"/>
    <property type="match status" value="1"/>
</dbReference>
<evidence type="ECO:0000313" key="9">
    <source>
        <dbReference type="EMBL" id="CAD9010154.1"/>
    </source>
</evidence>
<evidence type="ECO:0000256" key="1">
    <source>
        <dbReference type="ARBA" id="ARBA00000971"/>
    </source>
</evidence>
<dbReference type="PANTHER" id="PTHR10657">
    <property type="entry name" value="PEPTIDYL-PROLYL CIS-TRANS ISOMERASE"/>
    <property type="match status" value="1"/>
</dbReference>
<dbReference type="InterPro" id="IPR000253">
    <property type="entry name" value="FHA_dom"/>
</dbReference>
<dbReference type="SUPFAM" id="SSF54534">
    <property type="entry name" value="FKBP-like"/>
    <property type="match status" value="1"/>
</dbReference>
<keyword evidence="3 5" id="KW-0697">Rotamase</keyword>
<dbReference type="InterPro" id="IPR051370">
    <property type="entry name" value="PPIase_Pin1"/>
</dbReference>
<dbReference type="InterPro" id="IPR046357">
    <property type="entry name" value="PPIase_dom_sf"/>
</dbReference>
<dbReference type="GO" id="GO:0003755">
    <property type="term" value="F:peptidyl-prolyl cis-trans isomerase activity"/>
    <property type="evidence" value="ECO:0007669"/>
    <property type="project" value="UniProtKB-KW"/>
</dbReference>
<dbReference type="EC" id="5.2.1.8" evidence="2"/>
<dbReference type="PANTHER" id="PTHR10657:SF4">
    <property type="entry name" value="PEPTIDYL-PROLYL CIS-TRANS ISOMERASE-RELATED"/>
    <property type="match status" value="1"/>
</dbReference>
<evidence type="ECO:0000256" key="3">
    <source>
        <dbReference type="ARBA" id="ARBA00023110"/>
    </source>
</evidence>
<evidence type="ECO:0000256" key="4">
    <source>
        <dbReference type="ARBA" id="ARBA00023235"/>
    </source>
</evidence>
<dbReference type="Gene3D" id="2.60.200.20">
    <property type="match status" value="1"/>
</dbReference>
<organism evidence="9">
    <name type="scientific">Eutreptiella gymnastica</name>
    <dbReference type="NCBI Taxonomy" id="73025"/>
    <lineage>
        <taxon>Eukaryota</taxon>
        <taxon>Discoba</taxon>
        <taxon>Euglenozoa</taxon>
        <taxon>Euglenida</taxon>
        <taxon>Spirocuta</taxon>
        <taxon>Euglenophyceae</taxon>
        <taxon>Eutreptiales</taxon>
        <taxon>Eutreptiaceae</taxon>
        <taxon>Eutreptiella</taxon>
    </lineage>
</organism>
<keyword evidence="4 5" id="KW-0413">Isomerase</keyword>
<evidence type="ECO:0000259" key="7">
    <source>
        <dbReference type="PROSITE" id="PS50006"/>
    </source>
</evidence>
<feature type="region of interest" description="Disordered" evidence="6">
    <location>
        <begin position="180"/>
        <end position="222"/>
    </location>
</feature>
<dbReference type="GO" id="GO:0005634">
    <property type="term" value="C:nucleus"/>
    <property type="evidence" value="ECO:0007669"/>
    <property type="project" value="TreeGrafter"/>
</dbReference>
<reference evidence="9" key="1">
    <citation type="submission" date="2021-01" db="EMBL/GenBank/DDBJ databases">
        <authorList>
            <person name="Corre E."/>
            <person name="Pelletier E."/>
            <person name="Niang G."/>
            <person name="Scheremetjew M."/>
            <person name="Finn R."/>
            <person name="Kale V."/>
            <person name="Holt S."/>
            <person name="Cochrane G."/>
            <person name="Meng A."/>
            <person name="Brown T."/>
            <person name="Cohen L."/>
        </authorList>
    </citation>
    <scope>NUCLEOTIDE SEQUENCE</scope>
    <source>
        <strain evidence="9">NIES-381</strain>
    </source>
</reference>
<evidence type="ECO:0000256" key="6">
    <source>
        <dbReference type="SAM" id="MobiDB-lite"/>
    </source>
</evidence>
<dbReference type="PROSITE" id="PS50006">
    <property type="entry name" value="FHA_DOMAIN"/>
    <property type="match status" value="1"/>
</dbReference>
<dbReference type="Gene3D" id="3.10.50.40">
    <property type="match status" value="1"/>
</dbReference>
<dbReference type="GO" id="GO:0005829">
    <property type="term" value="C:cytosol"/>
    <property type="evidence" value="ECO:0007669"/>
    <property type="project" value="TreeGrafter"/>
</dbReference>
<dbReference type="SMART" id="SM00240">
    <property type="entry name" value="FHA"/>
    <property type="match status" value="1"/>
</dbReference>
<evidence type="ECO:0000256" key="2">
    <source>
        <dbReference type="ARBA" id="ARBA00013194"/>
    </source>
</evidence>
<dbReference type="AlphaFoldDB" id="A0A7S1IET3"/>
<sequence>MDPNKAAADWLARAQAQMGQKQQFVASSQPYSTTAMNLAAVQPVRGTSATVHINANKLKAQTPFFKCPDWAAQPRQGMYLDVCKGTDVLDRLTIDAEPYYLFGRQENVVDFKLEHPSVSRVHFALVHHQNGSVFVIDLGSGHGSAINNRRIDKNKPTKLDVGSTLQAGASTRTYVLRHDRSEGGSHIQPAQAQPRPGLDSDRKRPREEERPTHNKDDGVLAGWNDFPVKKALKRKQPEEIRCSHILLKHRDMKRPFDRHDNVITRTKDEAIRILKAHKEEIILNLDGMGPQAKMRKIVKKESDCVSSWKKGGDLGRIKKGQMPKDFEDVAFNLEIGEVGGPVDSELGVHLIMRTELTSV</sequence>
<feature type="domain" description="FHA" evidence="7">
    <location>
        <begin position="100"/>
        <end position="151"/>
    </location>
</feature>
<dbReference type="EMBL" id="HBGA01057613">
    <property type="protein sequence ID" value="CAD9010154.1"/>
    <property type="molecule type" value="Transcribed_RNA"/>
</dbReference>
<feature type="domain" description="PpiC" evidence="8">
    <location>
        <begin position="237"/>
        <end position="355"/>
    </location>
</feature>
<dbReference type="InterPro" id="IPR008984">
    <property type="entry name" value="SMAD_FHA_dom_sf"/>
</dbReference>
<dbReference type="FunFam" id="2.60.200.20:FF:000019">
    <property type="entry name" value="Nuclear inhibitor of protein phosphatase"/>
    <property type="match status" value="1"/>
</dbReference>
<feature type="compositionally biased region" description="Basic and acidic residues" evidence="6">
    <location>
        <begin position="198"/>
        <end position="218"/>
    </location>
</feature>
<accession>A0A7S1IET3</accession>
<gene>
    <name evidence="9" type="ORF">EGYM00392_LOCUS21249</name>
</gene>
<proteinExistence type="predicted"/>
<dbReference type="InterPro" id="IPR000297">
    <property type="entry name" value="PPIase_PpiC"/>
</dbReference>
<comment type="catalytic activity">
    <reaction evidence="1">
        <text>[protein]-peptidylproline (omega=180) = [protein]-peptidylproline (omega=0)</text>
        <dbReference type="Rhea" id="RHEA:16237"/>
        <dbReference type="Rhea" id="RHEA-COMP:10747"/>
        <dbReference type="Rhea" id="RHEA-COMP:10748"/>
        <dbReference type="ChEBI" id="CHEBI:83833"/>
        <dbReference type="ChEBI" id="CHEBI:83834"/>
        <dbReference type="EC" id="5.2.1.8"/>
    </reaction>
</comment>
<protein>
    <recommendedName>
        <fullName evidence="2">peptidylprolyl isomerase</fullName>
        <ecNumber evidence="2">5.2.1.8</ecNumber>
    </recommendedName>
</protein>